<feature type="domain" description="BHLH" evidence="3">
    <location>
        <begin position="609"/>
        <end position="676"/>
    </location>
</feature>
<proteinExistence type="predicted"/>
<keyword evidence="1" id="KW-0175">Coiled coil</keyword>
<evidence type="ECO:0000259" key="3">
    <source>
        <dbReference type="PROSITE" id="PS50888"/>
    </source>
</evidence>
<accession>A0AA39GLX4</accession>
<feature type="compositionally biased region" description="Polar residues" evidence="2">
    <location>
        <begin position="525"/>
        <end position="537"/>
    </location>
</feature>
<dbReference type="InterPro" id="IPR011598">
    <property type="entry name" value="bHLH_dom"/>
</dbReference>
<dbReference type="CDD" id="cd11392">
    <property type="entry name" value="bHLH_ScPHO4_like"/>
    <property type="match status" value="1"/>
</dbReference>
<feature type="compositionally biased region" description="Low complexity" evidence="2">
    <location>
        <begin position="462"/>
        <end position="471"/>
    </location>
</feature>
<dbReference type="SMART" id="SM00353">
    <property type="entry name" value="HLH"/>
    <property type="match status" value="1"/>
</dbReference>
<evidence type="ECO:0000256" key="1">
    <source>
        <dbReference type="SAM" id="Coils"/>
    </source>
</evidence>
<evidence type="ECO:0000256" key="2">
    <source>
        <dbReference type="SAM" id="MobiDB-lite"/>
    </source>
</evidence>
<comment type="caution">
    <text evidence="4">The sequence shown here is derived from an EMBL/GenBank/DDBJ whole genome shotgun (WGS) entry which is preliminary data.</text>
</comment>
<protein>
    <recommendedName>
        <fullName evidence="3">BHLH domain-containing protein</fullName>
    </recommendedName>
</protein>
<feature type="region of interest" description="Disordered" evidence="2">
    <location>
        <begin position="638"/>
        <end position="663"/>
    </location>
</feature>
<feature type="region of interest" description="Disordered" evidence="2">
    <location>
        <begin position="462"/>
        <end position="571"/>
    </location>
</feature>
<dbReference type="Proteomes" id="UP001175261">
    <property type="component" value="Unassembled WGS sequence"/>
</dbReference>
<dbReference type="GO" id="GO:0046983">
    <property type="term" value="F:protein dimerization activity"/>
    <property type="evidence" value="ECO:0007669"/>
    <property type="project" value="InterPro"/>
</dbReference>
<feature type="compositionally biased region" description="Polar residues" evidence="2">
    <location>
        <begin position="332"/>
        <end position="342"/>
    </location>
</feature>
<keyword evidence="5" id="KW-1185">Reference proteome</keyword>
<sequence>MMSSATWDGQDHHMGAGPDDDFQQFLDMSAIGNMGDGMQFDFNTFQNGNTQQHIMAREHPQDSIMGNADSSDLISRTDTMMPDQTAAMATTMAGHTHMSANLAPTAAADNSISEIDAQIQYLQQQKFHQQQRQLHEQRVAFFNTPQGHSVPPTPQSFEMPPGSGNFYSTADMPPSGSFERPYHQRSKEQHDMAFTPLVSPAVTPLDPHFNMDGGFTVPGAYFSPLTSPALRAQGDHSSTYDHSTHSNNSPIEHSPAAIDSAMTVEPQQPLNQATGLDLSKKARKNNAAKARAKSSVKSSPISKPMRKKTGPSPALVSQVLTEVEEGRLVQSSMLPLPASSTDGSEDASVSPENLTDMPPPPVPARRSNSKSPYIHPQNGSFPTTLSTSTPTQAAVAGPVGAFLDGQLSHPATPASLMKLPASRSKRTSSNGTPTNGTPASEAHDPLAIENMEDLELPESISNQSAAQNAQKKQPKRIDTSLASKTPKMGPISVKTPLTHAMPSPLQRAQGALSATQSPQLRPGSSGPTARKTPQLSSRESRKGSVHHSPALLPRISPNIKPLLPGTPGMSAEDTASRLLMTKSNYQNILEGNTVPGVSYPSELSTNLTSKRTSHKIAEQGRRNRINSALQIMAGLLPDKEGMSLNEEEDKKESKSANAANSKASVVENAIVHMKSLKQENVDLKKEIQDLKEQLEKLQSEKS</sequence>
<dbReference type="Pfam" id="PF00010">
    <property type="entry name" value="HLH"/>
    <property type="match status" value="1"/>
</dbReference>
<feature type="region of interest" description="Disordered" evidence="2">
    <location>
        <begin position="228"/>
        <end position="254"/>
    </location>
</feature>
<name>A0AA39GLX4_SARSR</name>
<dbReference type="SUPFAM" id="SSF47459">
    <property type="entry name" value="HLH, helix-loop-helix DNA-binding domain"/>
    <property type="match status" value="1"/>
</dbReference>
<feature type="region of interest" description="Disordered" evidence="2">
    <location>
        <begin position="332"/>
        <end position="392"/>
    </location>
</feature>
<feature type="compositionally biased region" description="Basic residues" evidence="2">
    <location>
        <begin position="281"/>
        <end position="294"/>
    </location>
</feature>
<organism evidence="4 5">
    <name type="scientific">Sarocladium strictum</name>
    <name type="common">Black bundle disease fungus</name>
    <name type="synonym">Acremonium strictum</name>
    <dbReference type="NCBI Taxonomy" id="5046"/>
    <lineage>
        <taxon>Eukaryota</taxon>
        <taxon>Fungi</taxon>
        <taxon>Dikarya</taxon>
        <taxon>Ascomycota</taxon>
        <taxon>Pezizomycotina</taxon>
        <taxon>Sordariomycetes</taxon>
        <taxon>Hypocreomycetidae</taxon>
        <taxon>Hypocreales</taxon>
        <taxon>Sarocladiaceae</taxon>
        <taxon>Sarocladium</taxon>
    </lineage>
</organism>
<feature type="region of interest" description="Disordered" evidence="2">
    <location>
        <begin position="417"/>
        <end position="442"/>
    </location>
</feature>
<feature type="compositionally biased region" description="Polar residues" evidence="2">
    <location>
        <begin position="427"/>
        <end position="438"/>
    </location>
</feature>
<feature type="region of interest" description="Disordered" evidence="2">
    <location>
        <begin position="1"/>
        <end position="21"/>
    </location>
</feature>
<dbReference type="Gene3D" id="4.10.280.10">
    <property type="entry name" value="Helix-loop-helix DNA-binding domain"/>
    <property type="match status" value="1"/>
</dbReference>
<feature type="compositionally biased region" description="Low complexity" evidence="2">
    <location>
        <begin position="382"/>
        <end position="391"/>
    </location>
</feature>
<dbReference type="InterPro" id="IPR036638">
    <property type="entry name" value="HLH_DNA-bd_sf"/>
</dbReference>
<dbReference type="EMBL" id="JAPDFR010000002">
    <property type="protein sequence ID" value="KAK0389369.1"/>
    <property type="molecule type" value="Genomic_DNA"/>
</dbReference>
<evidence type="ECO:0000313" key="5">
    <source>
        <dbReference type="Proteomes" id="UP001175261"/>
    </source>
</evidence>
<evidence type="ECO:0000313" key="4">
    <source>
        <dbReference type="EMBL" id="KAK0389369.1"/>
    </source>
</evidence>
<dbReference type="PROSITE" id="PS50888">
    <property type="entry name" value="BHLH"/>
    <property type="match status" value="1"/>
</dbReference>
<reference evidence="4" key="1">
    <citation type="submission" date="2022-10" db="EMBL/GenBank/DDBJ databases">
        <title>Determination and structural analysis of whole genome sequence of Sarocladium strictum F4-1.</title>
        <authorList>
            <person name="Hu L."/>
            <person name="Jiang Y."/>
        </authorList>
    </citation>
    <scope>NUCLEOTIDE SEQUENCE</scope>
    <source>
        <strain evidence="4">F4-1</strain>
    </source>
</reference>
<dbReference type="AlphaFoldDB" id="A0AA39GLX4"/>
<feature type="coiled-coil region" evidence="1">
    <location>
        <begin position="666"/>
        <end position="700"/>
    </location>
</feature>
<feature type="region of interest" description="Disordered" evidence="2">
    <location>
        <begin position="270"/>
        <end position="314"/>
    </location>
</feature>
<gene>
    <name evidence="4" type="ORF">NLU13_2944</name>
</gene>